<dbReference type="GO" id="GO:0032196">
    <property type="term" value="P:transposition"/>
    <property type="evidence" value="ECO:0007669"/>
    <property type="project" value="UniProtKB-KW"/>
</dbReference>
<name>A0A0D2PL51_HYPSF</name>
<comment type="catalytic activity">
    <reaction evidence="13">
        <text>DNA(n) + a 2'-deoxyribonucleoside 5'-triphosphate = DNA(n+1) + diphosphate</text>
        <dbReference type="Rhea" id="RHEA:22508"/>
        <dbReference type="Rhea" id="RHEA-COMP:17339"/>
        <dbReference type="Rhea" id="RHEA-COMP:17340"/>
        <dbReference type="ChEBI" id="CHEBI:33019"/>
        <dbReference type="ChEBI" id="CHEBI:61560"/>
        <dbReference type="ChEBI" id="CHEBI:173112"/>
        <dbReference type="EC" id="2.7.7.49"/>
    </reaction>
</comment>
<dbReference type="STRING" id="945553.A0A0D2PL51"/>
<keyword evidence="11" id="KW-0239">DNA-directed DNA polymerase</keyword>
<dbReference type="GO" id="GO:0003887">
    <property type="term" value="F:DNA-directed DNA polymerase activity"/>
    <property type="evidence" value="ECO:0007669"/>
    <property type="project" value="UniProtKB-KW"/>
</dbReference>
<evidence type="ECO:0000256" key="7">
    <source>
        <dbReference type="ARBA" id="ARBA00022842"/>
    </source>
</evidence>
<dbReference type="SUPFAM" id="SSF53098">
    <property type="entry name" value="Ribonuclease H-like"/>
    <property type="match status" value="1"/>
</dbReference>
<evidence type="ECO:0000256" key="9">
    <source>
        <dbReference type="ARBA" id="ARBA00022908"/>
    </source>
</evidence>
<keyword evidence="9" id="KW-0229">DNA integration</keyword>
<feature type="domain" description="Integrase catalytic" evidence="15">
    <location>
        <begin position="18"/>
        <end position="188"/>
    </location>
</feature>
<reference evidence="17" key="1">
    <citation type="submission" date="2014-04" db="EMBL/GenBank/DDBJ databases">
        <title>Evolutionary Origins and Diversification of the Mycorrhizal Mutualists.</title>
        <authorList>
            <consortium name="DOE Joint Genome Institute"/>
            <consortium name="Mycorrhizal Genomics Consortium"/>
            <person name="Kohler A."/>
            <person name="Kuo A."/>
            <person name="Nagy L.G."/>
            <person name="Floudas D."/>
            <person name="Copeland A."/>
            <person name="Barry K.W."/>
            <person name="Cichocki N."/>
            <person name="Veneault-Fourrey C."/>
            <person name="LaButti K."/>
            <person name="Lindquist E.A."/>
            <person name="Lipzen A."/>
            <person name="Lundell T."/>
            <person name="Morin E."/>
            <person name="Murat C."/>
            <person name="Riley R."/>
            <person name="Ohm R."/>
            <person name="Sun H."/>
            <person name="Tunlid A."/>
            <person name="Henrissat B."/>
            <person name="Grigoriev I.V."/>
            <person name="Hibbett D.S."/>
            <person name="Martin F."/>
        </authorList>
    </citation>
    <scope>NUCLEOTIDE SEQUENCE [LARGE SCALE GENOMIC DNA]</scope>
    <source>
        <strain evidence="17">FD-334 SS-4</strain>
    </source>
</reference>
<evidence type="ECO:0000256" key="12">
    <source>
        <dbReference type="ARBA" id="ARBA00023172"/>
    </source>
</evidence>
<keyword evidence="11" id="KW-0808">Transferase</keyword>
<keyword evidence="17" id="KW-1185">Reference proteome</keyword>
<keyword evidence="7" id="KW-0460">Magnesium</keyword>
<dbReference type="GO" id="GO:0003964">
    <property type="term" value="F:RNA-directed DNA polymerase activity"/>
    <property type="evidence" value="ECO:0007669"/>
    <property type="project" value="UniProtKB-KW"/>
</dbReference>
<keyword evidence="2" id="KW-0548">Nucleotidyltransferase</keyword>
<dbReference type="PROSITE" id="PS50994">
    <property type="entry name" value="INTEGRASE"/>
    <property type="match status" value="1"/>
</dbReference>
<evidence type="ECO:0000256" key="2">
    <source>
        <dbReference type="ARBA" id="ARBA00022695"/>
    </source>
</evidence>
<dbReference type="GO" id="GO:0006310">
    <property type="term" value="P:DNA recombination"/>
    <property type="evidence" value="ECO:0007669"/>
    <property type="project" value="UniProtKB-KW"/>
</dbReference>
<dbReference type="PANTHER" id="PTHR42648:SF11">
    <property type="entry name" value="TRANSPOSON TY4-P GAG-POL POLYPROTEIN"/>
    <property type="match status" value="1"/>
</dbReference>
<keyword evidence="1" id="KW-0815">Transposition</keyword>
<dbReference type="AlphaFoldDB" id="A0A0D2PL51"/>
<dbReference type="Gene3D" id="3.30.420.10">
    <property type="entry name" value="Ribonuclease H-like superfamily/Ribonuclease H"/>
    <property type="match status" value="1"/>
</dbReference>
<dbReference type="InterPro" id="IPR039537">
    <property type="entry name" value="Retrotran_Ty1/copia-like"/>
</dbReference>
<dbReference type="GO" id="GO:0005634">
    <property type="term" value="C:nucleus"/>
    <property type="evidence" value="ECO:0007669"/>
    <property type="project" value="UniProtKB-ARBA"/>
</dbReference>
<accession>A0A0D2PL51</accession>
<dbReference type="OrthoDB" id="3243429at2759"/>
<proteinExistence type="predicted"/>
<keyword evidence="12" id="KW-0233">DNA recombination</keyword>
<dbReference type="InterPro" id="IPR001584">
    <property type="entry name" value="Integrase_cat-core"/>
</dbReference>
<evidence type="ECO:0000313" key="16">
    <source>
        <dbReference type="EMBL" id="KJA20645.1"/>
    </source>
</evidence>
<dbReference type="PANTHER" id="PTHR42648">
    <property type="entry name" value="TRANSPOSASE, PUTATIVE-RELATED"/>
    <property type="match status" value="1"/>
</dbReference>
<sequence>KCIPCVIGKAPQAPYLSPMSRPMDLLALVHVDIMGPFPVPSPRHGIYLFDMVDGLSTWVRVTELRQKNGSFRAFTQTQALWEKSTGRKILAVRLDGAKEFVEGKLGDFLRDSGIRIQLTAPYAHAQAGFVERRNRMLQDGGQALNADAGGPPSMIFDAILCHAYVRNRLPSSVLPAGATPYSLMNNGTPPDLAHLRPFGCRCYPFVPHELRKKGGPRRFAAIFVGYEEDRVGWKVRDKAGKYWFSRDVIFNELESGFTSDIP</sequence>
<dbReference type="GO" id="GO:0015074">
    <property type="term" value="P:DNA integration"/>
    <property type="evidence" value="ECO:0007669"/>
    <property type="project" value="UniProtKB-KW"/>
</dbReference>
<dbReference type="OMA" id="ICHEYTI"/>
<dbReference type="InterPro" id="IPR036397">
    <property type="entry name" value="RNaseH_sf"/>
</dbReference>
<keyword evidence="5" id="KW-0255">Endonuclease</keyword>
<evidence type="ECO:0000256" key="11">
    <source>
        <dbReference type="ARBA" id="ARBA00022932"/>
    </source>
</evidence>
<protein>
    <recommendedName>
        <fullName evidence="15">Integrase catalytic domain-containing protein</fullName>
    </recommendedName>
</protein>
<comment type="catalytic activity">
    <reaction evidence="14">
        <text>DNA(n) + a 2'-deoxyribonucleoside 5'-triphosphate = DNA(n+1) + diphosphate</text>
        <dbReference type="Rhea" id="RHEA:22508"/>
        <dbReference type="Rhea" id="RHEA-COMP:17339"/>
        <dbReference type="Rhea" id="RHEA-COMP:17340"/>
        <dbReference type="ChEBI" id="CHEBI:33019"/>
        <dbReference type="ChEBI" id="CHEBI:61560"/>
        <dbReference type="ChEBI" id="CHEBI:173112"/>
        <dbReference type="EC" id="2.7.7.7"/>
    </reaction>
</comment>
<dbReference type="Pfam" id="PF25597">
    <property type="entry name" value="SH3_retrovirus"/>
    <property type="match status" value="1"/>
</dbReference>
<dbReference type="GO" id="GO:0004519">
    <property type="term" value="F:endonuclease activity"/>
    <property type="evidence" value="ECO:0007669"/>
    <property type="project" value="UniProtKB-KW"/>
</dbReference>
<dbReference type="InterPro" id="IPR012337">
    <property type="entry name" value="RNaseH-like_sf"/>
</dbReference>
<keyword evidence="3" id="KW-0540">Nuclease</keyword>
<feature type="non-terminal residue" evidence="16">
    <location>
        <position position="1"/>
    </location>
</feature>
<evidence type="ECO:0000256" key="4">
    <source>
        <dbReference type="ARBA" id="ARBA00022723"/>
    </source>
</evidence>
<evidence type="ECO:0000256" key="1">
    <source>
        <dbReference type="ARBA" id="ARBA00022578"/>
    </source>
</evidence>
<dbReference type="GO" id="GO:0003723">
    <property type="term" value="F:RNA binding"/>
    <property type="evidence" value="ECO:0007669"/>
    <property type="project" value="UniProtKB-KW"/>
</dbReference>
<keyword evidence="8" id="KW-0694">RNA-binding</keyword>
<dbReference type="InterPro" id="IPR057670">
    <property type="entry name" value="SH3_retrovirus"/>
</dbReference>
<keyword evidence="6" id="KW-0378">Hydrolase</keyword>
<dbReference type="GO" id="GO:0016787">
    <property type="term" value="F:hydrolase activity"/>
    <property type="evidence" value="ECO:0007669"/>
    <property type="project" value="UniProtKB-KW"/>
</dbReference>
<feature type="non-terminal residue" evidence="16">
    <location>
        <position position="262"/>
    </location>
</feature>
<keyword evidence="10" id="KW-0695">RNA-directed DNA polymerase</keyword>
<evidence type="ECO:0000256" key="13">
    <source>
        <dbReference type="ARBA" id="ARBA00048173"/>
    </source>
</evidence>
<evidence type="ECO:0000256" key="8">
    <source>
        <dbReference type="ARBA" id="ARBA00022884"/>
    </source>
</evidence>
<evidence type="ECO:0000313" key="17">
    <source>
        <dbReference type="Proteomes" id="UP000054270"/>
    </source>
</evidence>
<evidence type="ECO:0000259" key="15">
    <source>
        <dbReference type="PROSITE" id="PS50994"/>
    </source>
</evidence>
<evidence type="ECO:0000256" key="5">
    <source>
        <dbReference type="ARBA" id="ARBA00022759"/>
    </source>
</evidence>
<dbReference type="Proteomes" id="UP000054270">
    <property type="component" value="Unassembled WGS sequence"/>
</dbReference>
<evidence type="ECO:0000256" key="6">
    <source>
        <dbReference type="ARBA" id="ARBA00022801"/>
    </source>
</evidence>
<dbReference type="GO" id="GO:0046872">
    <property type="term" value="F:metal ion binding"/>
    <property type="evidence" value="ECO:0007669"/>
    <property type="project" value="UniProtKB-KW"/>
</dbReference>
<gene>
    <name evidence="16" type="ORF">HYPSUDRAFT_102431</name>
</gene>
<dbReference type="EMBL" id="KN817565">
    <property type="protein sequence ID" value="KJA20645.1"/>
    <property type="molecule type" value="Genomic_DNA"/>
</dbReference>
<organism evidence="16 17">
    <name type="scientific">Hypholoma sublateritium (strain FD-334 SS-4)</name>
    <dbReference type="NCBI Taxonomy" id="945553"/>
    <lineage>
        <taxon>Eukaryota</taxon>
        <taxon>Fungi</taxon>
        <taxon>Dikarya</taxon>
        <taxon>Basidiomycota</taxon>
        <taxon>Agaricomycotina</taxon>
        <taxon>Agaricomycetes</taxon>
        <taxon>Agaricomycetidae</taxon>
        <taxon>Agaricales</taxon>
        <taxon>Agaricineae</taxon>
        <taxon>Strophariaceae</taxon>
        <taxon>Hypholoma</taxon>
    </lineage>
</organism>
<keyword evidence="4" id="KW-0479">Metal-binding</keyword>
<evidence type="ECO:0000256" key="3">
    <source>
        <dbReference type="ARBA" id="ARBA00022722"/>
    </source>
</evidence>
<evidence type="ECO:0000256" key="14">
    <source>
        <dbReference type="ARBA" id="ARBA00049244"/>
    </source>
</evidence>
<evidence type="ECO:0000256" key="10">
    <source>
        <dbReference type="ARBA" id="ARBA00022918"/>
    </source>
</evidence>